<dbReference type="Pfam" id="PF00638">
    <property type="entry name" value="Ran_BP1"/>
    <property type="match status" value="2"/>
</dbReference>
<name>A0ABQ9I5N8_9NEOP</name>
<dbReference type="SMART" id="SM00160">
    <property type="entry name" value="RanBD"/>
    <property type="match status" value="1"/>
</dbReference>
<gene>
    <name evidence="2" type="ORF">PR048_004525</name>
</gene>
<dbReference type="InterPro" id="IPR000156">
    <property type="entry name" value="Ran_bind_dom"/>
</dbReference>
<dbReference type="SUPFAM" id="SSF50729">
    <property type="entry name" value="PH domain-like"/>
    <property type="match status" value="1"/>
</dbReference>
<evidence type="ECO:0000313" key="3">
    <source>
        <dbReference type="Proteomes" id="UP001159363"/>
    </source>
</evidence>
<evidence type="ECO:0000259" key="1">
    <source>
        <dbReference type="PROSITE" id="PS50196"/>
    </source>
</evidence>
<dbReference type="Proteomes" id="UP001159363">
    <property type="component" value="Chromosome 2"/>
</dbReference>
<dbReference type="InterPro" id="IPR045255">
    <property type="entry name" value="RanBP1-like"/>
</dbReference>
<organism evidence="2 3">
    <name type="scientific">Dryococelus australis</name>
    <dbReference type="NCBI Taxonomy" id="614101"/>
    <lineage>
        <taxon>Eukaryota</taxon>
        <taxon>Metazoa</taxon>
        <taxon>Ecdysozoa</taxon>
        <taxon>Arthropoda</taxon>
        <taxon>Hexapoda</taxon>
        <taxon>Insecta</taxon>
        <taxon>Pterygota</taxon>
        <taxon>Neoptera</taxon>
        <taxon>Polyneoptera</taxon>
        <taxon>Phasmatodea</taxon>
        <taxon>Verophasmatodea</taxon>
        <taxon>Anareolatae</taxon>
        <taxon>Phasmatidae</taxon>
        <taxon>Eurycanthinae</taxon>
        <taxon>Dryococelus</taxon>
    </lineage>
</organism>
<reference evidence="2 3" key="1">
    <citation type="submission" date="2023-02" db="EMBL/GenBank/DDBJ databases">
        <title>LHISI_Scaffold_Assembly.</title>
        <authorList>
            <person name="Stuart O.P."/>
            <person name="Cleave R."/>
            <person name="Magrath M.J.L."/>
            <person name="Mikheyev A.S."/>
        </authorList>
    </citation>
    <scope>NUCLEOTIDE SEQUENCE [LARGE SCALE GENOMIC DNA]</scope>
    <source>
        <strain evidence="2">Daus_M_001</strain>
        <tissue evidence="2">Leg muscle</tissue>
    </source>
</reference>
<keyword evidence="3" id="KW-1185">Reference proteome</keyword>
<comment type="caution">
    <text evidence="2">The sequence shown here is derived from an EMBL/GenBank/DDBJ whole genome shotgun (WGS) entry which is preliminary data.</text>
</comment>
<dbReference type="InterPro" id="IPR011993">
    <property type="entry name" value="PH-like_dom_sf"/>
</dbReference>
<dbReference type="PANTHER" id="PTHR23138">
    <property type="entry name" value="RAN BINDING PROTEIN"/>
    <property type="match status" value="1"/>
</dbReference>
<protein>
    <recommendedName>
        <fullName evidence="1">RanBD1 domain-containing protein</fullName>
    </recommendedName>
</protein>
<dbReference type="EMBL" id="JARBHB010000002">
    <property type="protein sequence ID" value="KAJ8891960.1"/>
    <property type="molecule type" value="Genomic_DNA"/>
</dbReference>
<dbReference type="PROSITE" id="PS50196">
    <property type="entry name" value="RANBD1"/>
    <property type="match status" value="1"/>
</dbReference>
<dbReference type="Gene3D" id="2.30.29.30">
    <property type="entry name" value="Pleckstrin-homology domain (PH domain)/Phosphotyrosine-binding domain (PTB)"/>
    <property type="match status" value="1"/>
</dbReference>
<dbReference type="PANTHER" id="PTHR23138:SF87">
    <property type="entry name" value="E3 SUMO-PROTEIN LIGASE RANBP2"/>
    <property type="match status" value="1"/>
</dbReference>
<evidence type="ECO:0000313" key="2">
    <source>
        <dbReference type="EMBL" id="KAJ8891960.1"/>
    </source>
</evidence>
<feature type="domain" description="RanBD1" evidence="1">
    <location>
        <begin position="1"/>
        <end position="148"/>
    </location>
</feature>
<accession>A0ABQ9I5N8</accession>
<proteinExistence type="predicted"/>
<sequence length="220" mass="25221">MLQPVIPLPDKVPTVTGEEDEIVVYCHRAKLYRFVEGEWKDRGVGDFKVLKHKTTHKVSNGYFNVDCGILAFDRLVMRRDQVLKLCMNHHLTPELKFAAKDEKSWMWCAPDFAEGHVTNEKFALRFKTKEIAEEFREVICKTQQSNSAPTTVVVSKTSSYYQFFWRLMGLLGESIFTMDTINFTSLHCSLILLPVLLEIVQTTGGFHLHRGHIGSGYSFA</sequence>